<evidence type="ECO:0000256" key="1">
    <source>
        <dbReference type="SAM" id="MobiDB-lite"/>
    </source>
</evidence>
<reference evidence="3" key="1">
    <citation type="submission" date="2019-12" db="EMBL/GenBank/DDBJ databases">
        <title>Genome sequencing and annotation of Brassica cretica.</title>
        <authorList>
            <person name="Studholme D.J."/>
            <person name="Sarris P.F."/>
        </authorList>
    </citation>
    <scope>NUCLEOTIDE SEQUENCE</scope>
    <source>
        <strain evidence="3">PFS-102/07</strain>
        <tissue evidence="3">Leaf</tissue>
    </source>
</reference>
<evidence type="ECO:0000313" key="5">
    <source>
        <dbReference type="Proteomes" id="UP000266723"/>
    </source>
</evidence>
<evidence type="ECO:0000313" key="3">
    <source>
        <dbReference type="EMBL" id="KAF2546685.1"/>
    </source>
</evidence>
<evidence type="ECO:0000313" key="4">
    <source>
        <dbReference type="EMBL" id="KAF3516160.1"/>
    </source>
</evidence>
<sequence>MFSLYYVARRLCFAIWMSSPAGGFLFLAAVPGGTPWSGPVLWVLWTNLSLSSWEVDFMPVWSGDLDRDLSRAPASVDSLAIADSRPVFPGDEGFQHGHEMGSRIHLAERPDPSGMISEEVSSRCLCPASLVARSSVGSWRDPCGVEDEDLAMSLSSEPVPLWRTMSETMQSGRYRSLGVPSRDLGSASSERSPFARPLDLWSLGSRDLRSLL</sequence>
<keyword evidence="2" id="KW-0812">Transmembrane</keyword>
<gene>
    <name evidence="4" type="ORF">DY000_02058615</name>
    <name evidence="3" type="ORF">F2Q70_00022094</name>
</gene>
<dbReference type="EMBL" id="QGKY02001925">
    <property type="protein sequence ID" value="KAF2546685.1"/>
    <property type="molecule type" value="Genomic_DNA"/>
</dbReference>
<organism evidence="3">
    <name type="scientific">Brassica cretica</name>
    <name type="common">Mustard</name>
    <dbReference type="NCBI Taxonomy" id="69181"/>
    <lineage>
        <taxon>Eukaryota</taxon>
        <taxon>Viridiplantae</taxon>
        <taxon>Streptophyta</taxon>
        <taxon>Embryophyta</taxon>
        <taxon>Tracheophyta</taxon>
        <taxon>Spermatophyta</taxon>
        <taxon>Magnoliopsida</taxon>
        <taxon>eudicotyledons</taxon>
        <taxon>Gunneridae</taxon>
        <taxon>Pentapetalae</taxon>
        <taxon>rosids</taxon>
        <taxon>malvids</taxon>
        <taxon>Brassicales</taxon>
        <taxon>Brassicaceae</taxon>
        <taxon>Brassiceae</taxon>
        <taxon>Brassica</taxon>
    </lineage>
</organism>
<evidence type="ECO:0000256" key="2">
    <source>
        <dbReference type="SAM" id="Phobius"/>
    </source>
</evidence>
<dbReference type="EMBL" id="QGKV02001556">
    <property type="protein sequence ID" value="KAF3516160.1"/>
    <property type="molecule type" value="Genomic_DNA"/>
</dbReference>
<accession>A0A8S9GKD1</accession>
<dbReference type="Proteomes" id="UP000266723">
    <property type="component" value="Unassembled WGS sequence"/>
</dbReference>
<comment type="caution">
    <text evidence="3">The sequence shown here is derived from an EMBL/GenBank/DDBJ whole genome shotgun (WGS) entry which is preliminary data.</text>
</comment>
<keyword evidence="5" id="KW-1185">Reference proteome</keyword>
<reference evidence="4 5" key="3">
    <citation type="journal article" date="2020" name="BMC Genomics">
        <title>Intraspecific diversification of the crop wild relative Brassica cretica Lam. using demographic model selection.</title>
        <authorList>
            <person name="Kioukis A."/>
            <person name="Michalopoulou V.A."/>
            <person name="Briers L."/>
            <person name="Pirintsos S."/>
            <person name="Studholme D.J."/>
            <person name="Pavlidis P."/>
            <person name="Sarris P.F."/>
        </authorList>
    </citation>
    <scope>NUCLEOTIDE SEQUENCE [LARGE SCALE GENOMIC DNA]</scope>
    <source>
        <strain evidence="5">cv. PFS-1207/04</strain>
        <strain evidence="4">PFS-1207/04</strain>
    </source>
</reference>
<keyword evidence="2" id="KW-0472">Membrane</keyword>
<dbReference type="AlphaFoldDB" id="A0A8S9GKD1"/>
<protein>
    <submittedName>
        <fullName evidence="3">Uncharacterized protein</fullName>
    </submittedName>
</protein>
<feature type="region of interest" description="Disordered" evidence="1">
    <location>
        <begin position="173"/>
        <end position="192"/>
    </location>
</feature>
<keyword evidence="2" id="KW-1133">Transmembrane helix</keyword>
<proteinExistence type="predicted"/>
<name>A0A8S9GKD1_BRACR</name>
<feature type="transmembrane region" description="Helical" evidence="2">
    <location>
        <begin position="12"/>
        <end position="30"/>
    </location>
</feature>
<reference evidence="4" key="2">
    <citation type="submission" date="2019-12" db="EMBL/GenBank/DDBJ databases">
        <authorList>
            <person name="Studholme D.J."/>
            <person name="Sarris P."/>
        </authorList>
    </citation>
    <scope>NUCLEOTIDE SEQUENCE</scope>
    <source>
        <strain evidence="4">PFS-1207/04</strain>
        <tissue evidence="4">Leaf</tissue>
    </source>
</reference>